<dbReference type="AlphaFoldDB" id="A0A6A0H4B9"/>
<dbReference type="EMBL" id="JQDR03008449">
    <property type="protein sequence ID" value="KAA0197121.1"/>
    <property type="molecule type" value="Genomic_DNA"/>
</dbReference>
<sequence length="161" mass="19172">MFGFEDPKVLETVNLMAGGYPHRMRFRSFVFRYRLLAPSKKLRRTDEKTIEDCKTILEFFLRNIDDVNKAEGARQQLEMQRIDTRHRSATLIQAHWRGWHTRRRWPTLRRSLELRTRSQNVVRPRPQPITCTPPPEGLERCDHKTIQQTCDLFGLDLVSCH</sequence>
<dbReference type="GO" id="GO:0051015">
    <property type="term" value="F:actin filament binding"/>
    <property type="evidence" value="ECO:0007669"/>
    <property type="project" value="TreeGrafter"/>
</dbReference>
<comment type="caution">
    <text evidence="1">The sequence shown here is derived from an EMBL/GenBank/DDBJ whole genome shotgun (WGS) entry which is preliminary data.</text>
</comment>
<dbReference type="InterPro" id="IPR027417">
    <property type="entry name" value="P-loop_NTPase"/>
</dbReference>
<dbReference type="CDD" id="cd23767">
    <property type="entry name" value="IQCD"/>
    <property type="match status" value="1"/>
</dbReference>
<dbReference type="PANTHER" id="PTHR13140">
    <property type="entry name" value="MYOSIN"/>
    <property type="match status" value="1"/>
</dbReference>
<reference evidence="1" key="3">
    <citation type="submission" date="2019-06" db="EMBL/GenBank/DDBJ databases">
        <authorList>
            <person name="Poynton C."/>
            <person name="Hasenbein S."/>
            <person name="Benoit J.B."/>
            <person name="Sepulveda M.S."/>
            <person name="Poelchau M.F."/>
            <person name="Murali S.C."/>
            <person name="Chen S."/>
            <person name="Glastad K.M."/>
            <person name="Werren J.H."/>
            <person name="Vineis J.H."/>
            <person name="Bowen J.L."/>
            <person name="Friedrich M."/>
            <person name="Jones J."/>
            <person name="Robertson H.M."/>
            <person name="Feyereisen R."/>
            <person name="Mechler-Hickson A."/>
            <person name="Mathers N."/>
            <person name="Lee C.E."/>
            <person name="Colbourne J.K."/>
            <person name="Biales A."/>
            <person name="Johnston J.S."/>
            <person name="Wellborn G.A."/>
            <person name="Rosendale A.J."/>
            <person name="Cridge A.G."/>
            <person name="Munoz-Torres M.C."/>
            <person name="Bain P.A."/>
            <person name="Manny A.R."/>
            <person name="Major K.M."/>
            <person name="Lambert F.N."/>
            <person name="Vulpe C.D."/>
            <person name="Tuck P."/>
            <person name="Blalock B.J."/>
            <person name="Lin Y.-Y."/>
            <person name="Smith M.E."/>
            <person name="Ochoa-Acuna H."/>
            <person name="Chen M.-J.M."/>
            <person name="Childers C.P."/>
            <person name="Qu J."/>
            <person name="Dugan S."/>
            <person name="Lee S.L."/>
            <person name="Chao H."/>
            <person name="Dinh H."/>
            <person name="Han Y."/>
            <person name="Doddapaneni H."/>
            <person name="Worley K.C."/>
            <person name="Muzny D.M."/>
            <person name="Gibbs R.A."/>
            <person name="Richards S."/>
        </authorList>
    </citation>
    <scope>NUCLEOTIDE SEQUENCE</scope>
    <source>
        <strain evidence="1">HAZT.00-mixed</strain>
        <tissue evidence="1">Whole organism</tissue>
    </source>
</reference>
<proteinExistence type="predicted"/>
<dbReference type="GO" id="GO:0005737">
    <property type="term" value="C:cytoplasm"/>
    <property type="evidence" value="ECO:0007669"/>
    <property type="project" value="TreeGrafter"/>
</dbReference>
<dbReference type="InterPro" id="IPR000048">
    <property type="entry name" value="IQ_motif_EF-hand-BS"/>
</dbReference>
<dbReference type="GO" id="GO:0016020">
    <property type="term" value="C:membrane"/>
    <property type="evidence" value="ECO:0007669"/>
    <property type="project" value="TreeGrafter"/>
</dbReference>
<reference evidence="1" key="1">
    <citation type="submission" date="2014-08" db="EMBL/GenBank/DDBJ databases">
        <authorList>
            <person name="Murali S."/>
            <person name="Richards S."/>
            <person name="Bandaranaike D."/>
            <person name="Bellair M."/>
            <person name="Blankenburg K."/>
            <person name="Chao H."/>
            <person name="Dinh H."/>
            <person name="Doddapaneni H."/>
            <person name="Dugan-Rocha S."/>
            <person name="Elkadiri S."/>
            <person name="Gnanaolivu R."/>
            <person name="Hughes D."/>
            <person name="Lee S."/>
            <person name="Li M."/>
            <person name="Ming W."/>
            <person name="Munidasa M."/>
            <person name="Muniz J."/>
            <person name="Nguyen L."/>
            <person name="Osuji N."/>
            <person name="Pu L.-L."/>
            <person name="Puazo M."/>
            <person name="Skinner E."/>
            <person name="Qu C."/>
            <person name="Quiroz J."/>
            <person name="Raj R."/>
            <person name="Weissenberger G."/>
            <person name="Xin Y."/>
            <person name="Zou X."/>
            <person name="Han Y."/>
            <person name="Worley K."/>
            <person name="Muzny D."/>
            <person name="Gibbs R."/>
        </authorList>
    </citation>
    <scope>NUCLEOTIDE SEQUENCE</scope>
    <source>
        <strain evidence="1">HAZT.00-mixed</strain>
        <tissue evidence="1">Whole organism</tissue>
    </source>
</reference>
<accession>A0A6A0H4B9</accession>
<name>A0A6A0H4B9_HYAAZ</name>
<gene>
    <name evidence="1" type="ORF">HAZT_HAZT006527</name>
</gene>
<organism evidence="1">
    <name type="scientific">Hyalella azteca</name>
    <name type="common">Amphipod</name>
    <dbReference type="NCBI Taxonomy" id="294128"/>
    <lineage>
        <taxon>Eukaryota</taxon>
        <taxon>Metazoa</taxon>
        <taxon>Ecdysozoa</taxon>
        <taxon>Arthropoda</taxon>
        <taxon>Crustacea</taxon>
        <taxon>Multicrustacea</taxon>
        <taxon>Malacostraca</taxon>
        <taxon>Eumalacostraca</taxon>
        <taxon>Peracarida</taxon>
        <taxon>Amphipoda</taxon>
        <taxon>Senticaudata</taxon>
        <taxon>Talitrida</taxon>
        <taxon>Talitroidea</taxon>
        <taxon>Hyalellidae</taxon>
        <taxon>Hyalella</taxon>
    </lineage>
</organism>
<dbReference type="Pfam" id="PF00612">
    <property type="entry name" value="IQ"/>
    <property type="match status" value="1"/>
</dbReference>
<dbReference type="SUPFAM" id="SSF52540">
    <property type="entry name" value="P-loop containing nucleoside triphosphate hydrolases"/>
    <property type="match status" value="1"/>
</dbReference>
<evidence type="ECO:0000313" key="1">
    <source>
        <dbReference type="EMBL" id="KAA0197121.1"/>
    </source>
</evidence>
<reference evidence="1" key="2">
    <citation type="journal article" date="2018" name="Environ. Sci. Technol.">
        <title>The Toxicogenome of Hyalella azteca: A Model for Sediment Ecotoxicology and Evolutionary Toxicology.</title>
        <authorList>
            <person name="Poynton H.C."/>
            <person name="Hasenbein S."/>
            <person name="Benoit J.B."/>
            <person name="Sepulveda M.S."/>
            <person name="Poelchau M.F."/>
            <person name="Hughes D.S.T."/>
            <person name="Murali S.C."/>
            <person name="Chen S."/>
            <person name="Glastad K.M."/>
            <person name="Goodisman M.A.D."/>
            <person name="Werren J.H."/>
            <person name="Vineis J.H."/>
            <person name="Bowen J.L."/>
            <person name="Friedrich M."/>
            <person name="Jones J."/>
            <person name="Robertson H.M."/>
            <person name="Feyereisen R."/>
            <person name="Mechler-Hickson A."/>
            <person name="Mathers N."/>
            <person name="Lee C.E."/>
            <person name="Colbourne J.K."/>
            <person name="Biales A."/>
            <person name="Johnston J.S."/>
            <person name="Wellborn G.A."/>
            <person name="Rosendale A.J."/>
            <person name="Cridge A.G."/>
            <person name="Munoz-Torres M.C."/>
            <person name="Bain P.A."/>
            <person name="Manny A.R."/>
            <person name="Major K.M."/>
            <person name="Lambert F.N."/>
            <person name="Vulpe C.D."/>
            <person name="Tuck P."/>
            <person name="Blalock B.J."/>
            <person name="Lin Y.Y."/>
            <person name="Smith M.E."/>
            <person name="Ochoa-Acuna H."/>
            <person name="Chen M.M."/>
            <person name="Childers C.P."/>
            <person name="Qu J."/>
            <person name="Dugan S."/>
            <person name="Lee S.L."/>
            <person name="Chao H."/>
            <person name="Dinh H."/>
            <person name="Han Y."/>
            <person name="Doddapaneni H."/>
            <person name="Worley K.C."/>
            <person name="Muzny D.M."/>
            <person name="Gibbs R.A."/>
            <person name="Richards S."/>
        </authorList>
    </citation>
    <scope>NUCLEOTIDE SEQUENCE</scope>
    <source>
        <strain evidence="1">HAZT.00-mixed</strain>
        <tissue evidence="1">Whole organism</tissue>
    </source>
</reference>
<protein>
    <recommendedName>
        <fullName evidence="2">Myosin motor domain-containing protein</fullName>
    </recommendedName>
</protein>
<evidence type="ECO:0008006" key="2">
    <source>
        <dbReference type="Google" id="ProtNLM"/>
    </source>
</evidence>
<dbReference type="PROSITE" id="PS50096">
    <property type="entry name" value="IQ"/>
    <property type="match status" value="1"/>
</dbReference>
<dbReference type="Gene3D" id="1.20.5.4820">
    <property type="match status" value="1"/>
</dbReference>
<dbReference type="PANTHER" id="PTHR13140:SF498">
    <property type="entry name" value="DACHS, ISOFORM E"/>
    <property type="match status" value="1"/>
</dbReference>
<dbReference type="SMART" id="SM00015">
    <property type="entry name" value="IQ"/>
    <property type="match status" value="1"/>
</dbReference>
<dbReference type="Proteomes" id="UP000711488">
    <property type="component" value="Unassembled WGS sequence"/>
</dbReference>
<dbReference type="GO" id="GO:0007015">
    <property type="term" value="P:actin filament organization"/>
    <property type="evidence" value="ECO:0007669"/>
    <property type="project" value="TreeGrafter"/>
</dbReference>
<dbReference type="GO" id="GO:0015629">
    <property type="term" value="C:actin cytoskeleton"/>
    <property type="evidence" value="ECO:0007669"/>
    <property type="project" value="TreeGrafter"/>
</dbReference>